<organism evidence="2 3">
    <name type="scientific">Moniliophthora roreri</name>
    <name type="common">Frosty pod rot fungus</name>
    <name type="synonym">Monilia roreri</name>
    <dbReference type="NCBI Taxonomy" id="221103"/>
    <lineage>
        <taxon>Eukaryota</taxon>
        <taxon>Fungi</taxon>
        <taxon>Dikarya</taxon>
        <taxon>Basidiomycota</taxon>
        <taxon>Agaricomycotina</taxon>
        <taxon>Agaricomycetes</taxon>
        <taxon>Agaricomycetidae</taxon>
        <taxon>Agaricales</taxon>
        <taxon>Marasmiineae</taxon>
        <taxon>Marasmiaceae</taxon>
        <taxon>Moniliophthora</taxon>
    </lineage>
</organism>
<feature type="compositionally biased region" description="Low complexity" evidence="1">
    <location>
        <begin position="602"/>
        <end position="622"/>
    </location>
</feature>
<feature type="region of interest" description="Disordered" evidence="1">
    <location>
        <begin position="83"/>
        <end position="160"/>
    </location>
</feature>
<feature type="region of interest" description="Disordered" evidence="1">
    <location>
        <begin position="1"/>
        <end position="50"/>
    </location>
</feature>
<feature type="compositionally biased region" description="Polar residues" evidence="1">
    <location>
        <begin position="532"/>
        <end position="542"/>
    </location>
</feature>
<feature type="compositionally biased region" description="Basic residues" evidence="1">
    <location>
        <begin position="824"/>
        <end position="836"/>
    </location>
</feature>
<dbReference type="AlphaFoldDB" id="A0A0W0EWZ7"/>
<dbReference type="eggNOG" id="ENOG502SC1Z">
    <property type="taxonomic scope" value="Eukaryota"/>
</dbReference>
<evidence type="ECO:0000256" key="1">
    <source>
        <dbReference type="SAM" id="MobiDB-lite"/>
    </source>
</evidence>
<evidence type="ECO:0000313" key="2">
    <source>
        <dbReference type="EMBL" id="KTB28580.1"/>
    </source>
</evidence>
<feature type="compositionally biased region" description="Basic and acidic residues" evidence="1">
    <location>
        <begin position="655"/>
        <end position="696"/>
    </location>
</feature>
<reference evidence="2 3" key="1">
    <citation type="submission" date="2015-12" db="EMBL/GenBank/DDBJ databases">
        <title>Draft genome sequence of Moniliophthora roreri, the causal agent of frosty pod rot of cacao.</title>
        <authorList>
            <person name="Aime M.C."/>
            <person name="Diaz-Valderrama J.R."/>
            <person name="Kijpornyongpan T."/>
            <person name="Phillips-Mora W."/>
        </authorList>
    </citation>
    <scope>NUCLEOTIDE SEQUENCE [LARGE SCALE GENOMIC DNA]</scope>
    <source>
        <strain evidence="2 3">MCA 2952</strain>
    </source>
</reference>
<feature type="region of interest" description="Disordered" evidence="1">
    <location>
        <begin position="425"/>
        <end position="850"/>
    </location>
</feature>
<feature type="compositionally biased region" description="Basic and acidic residues" evidence="1">
    <location>
        <begin position="521"/>
        <end position="531"/>
    </location>
</feature>
<gene>
    <name evidence="2" type="ORF">WG66_18783</name>
</gene>
<proteinExistence type="predicted"/>
<comment type="caution">
    <text evidence="2">The sequence shown here is derived from an EMBL/GenBank/DDBJ whole genome shotgun (WGS) entry which is preliminary data.</text>
</comment>
<feature type="compositionally biased region" description="Low complexity" evidence="1">
    <location>
        <begin position="1"/>
        <end position="34"/>
    </location>
</feature>
<protein>
    <submittedName>
        <fullName evidence="2">Uncharacterized protein</fullName>
    </submittedName>
</protein>
<feature type="compositionally biased region" description="Basic residues" evidence="1">
    <location>
        <begin position="721"/>
        <end position="733"/>
    </location>
</feature>
<feature type="region of interest" description="Disordered" evidence="1">
    <location>
        <begin position="183"/>
        <end position="325"/>
    </location>
</feature>
<feature type="compositionally biased region" description="Pro residues" evidence="1">
    <location>
        <begin position="310"/>
        <end position="320"/>
    </location>
</feature>
<dbReference type="Proteomes" id="UP000054988">
    <property type="component" value="Unassembled WGS sequence"/>
</dbReference>
<feature type="compositionally biased region" description="Polar residues" evidence="1">
    <location>
        <begin position="239"/>
        <end position="250"/>
    </location>
</feature>
<feature type="compositionally biased region" description="Acidic residues" evidence="1">
    <location>
        <begin position="783"/>
        <end position="805"/>
    </location>
</feature>
<name>A0A0W0EWZ7_MONRR</name>
<feature type="compositionally biased region" description="Basic and acidic residues" evidence="1">
    <location>
        <begin position="458"/>
        <end position="471"/>
    </location>
</feature>
<feature type="compositionally biased region" description="Low complexity" evidence="1">
    <location>
        <begin position="128"/>
        <end position="141"/>
    </location>
</feature>
<feature type="compositionally biased region" description="Pro residues" evidence="1">
    <location>
        <begin position="838"/>
        <end position="848"/>
    </location>
</feature>
<feature type="compositionally biased region" description="Acidic residues" evidence="1">
    <location>
        <begin position="748"/>
        <end position="758"/>
    </location>
</feature>
<sequence length="1003" mass="110443">MWSSPSPSLTPPSSSYAFSSPSSSSVSSSWHSIPSSPPPTSPLSYTSRSHVIEQHLSPGPYFAHMHARYDRGIGREHEKYWELEREGHSGYRKGKRIEHESRRDANRPSLPGIRELFGDLKPLRQPTSYSSSSSRSISRDSFWPVTPNSELPPIRSPERVTYSTTIPEHVFLSDEEDDYFRTVKPDSSQWDQVNSDDEEDGGFTFSFSPERRRSTTFETSSERGLWSSSPIDQRFHFPQRNSEPAPTSCSPLLPLSTVAAQASTPPPSTARNVSEPAPGLNSEPVGTFSELANSQSPPPRSPDARLVLSPLPPSSPPPLSPVSSLLPRVSRASSIPHFPNGAEPDSTPVVQDVKMELEPQLEQTGVVGPALSDGDSHEDVLSLRQTIKAAPDEATDIVDSEVTESLNVKQDDASESVEASILLSTEKVDTCPQSRDPPCSVNSPASKDIIMEDLTQNESRRDENKSAEAKSKQVSHLFDDDDDLLVNPTVESSSVMEAAKPNDVHSASASSMVPQEVEGAFVRKGEKEKQVLKTNTGLVNSHSRSHTNDSLSNSKSKELLKVTKRPLLTAHQQEPAKKKARISNTNGTPSIEKPRSGVQADTSFFTSSYMSSTSRSLKSSASGIRRPLPELASFQKKGQSLQVGKKSVTKPSVKNGKESEKKDRSEKQKERERPMLAKKKSGADEEESKKKKDVAKSHPKGKAVKRDGDESEDDQPSVKKTISKPKASSRKAKLVATSKPKSLRIVESDSESDSDAEVETSKRSTSVRMSSPLSSALSSSEDKSEEGEEEEEESVSEDSSSEEEEKILPRSRQRSKAQAYKSRPASKSKPKPKSKSKVPPPPPLPPLAPLDAELTGLIIETMAQSRASSHPVPTLYRSIMQTRPDALKGLVVHLSDPNINGEDGSEKRSLGEKEWSLELLRVMELGMERSGVFGKVESSAKDAERLLVAQWFYVPERDEDQERATLIKSIMPRPAKRNETKKYKQYYWKPLGKTLRWDAVDGI</sequence>
<feature type="compositionally biased region" description="Low complexity" evidence="1">
    <location>
        <begin position="766"/>
        <end position="779"/>
    </location>
</feature>
<dbReference type="PANTHER" id="PTHR48125:SF12">
    <property type="entry name" value="AT HOOK TRANSCRIPTION FACTOR FAMILY-RELATED"/>
    <property type="match status" value="1"/>
</dbReference>
<dbReference type="EMBL" id="LATX01002469">
    <property type="protein sequence ID" value="KTB28580.1"/>
    <property type="molecule type" value="Genomic_DNA"/>
</dbReference>
<accession>A0A0W0EWZ7</accession>
<dbReference type="PANTHER" id="PTHR48125">
    <property type="entry name" value="LP07818P1"/>
    <property type="match status" value="1"/>
</dbReference>
<evidence type="ECO:0000313" key="3">
    <source>
        <dbReference type="Proteomes" id="UP000054988"/>
    </source>
</evidence>
<feature type="compositionally biased region" description="Basic and acidic residues" evidence="1">
    <location>
        <begin position="97"/>
        <end position="106"/>
    </location>
</feature>